<dbReference type="EMBL" id="JBBPEH010000011">
    <property type="protein sequence ID" value="KAK7532093.1"/>
    <property type="molecule type" value="Genomic_DNA"/>
</dbReference>
<keyword evidence="3" id="KW-1185">Reference proteome</keyword>
<keyword evidence="1" id="KW-1133">Transmembrane helix</keyword>
<sequence>MASFGVWRPRLWFFCPLRESLAKSRRRFVRHSPVRHYCCTAPPCAYTYPSIHLSVCPRTCPFFHRSSSIYLIQLSRHISIHMQRRLVYQHMQRREIHVAAKKPARLPLSILVFPVPVLRCYVLAFLILVYLLWSSMLPPAPFRCWRESRSVVFESILFLNENQKGVLAMKD</sequence>
<name>A0ABR1LA31_9PEZI</name>
<reference evidence="2 3" key="1">
    <citation type="submission" date="2024-04" db="EMBL/GenBank/DDBJ databases">
        <title>Phyllosticta paracitricarpa is synonymous to the EU quarantine fungus P. citricarpa based on phylogenomic analyses.</title>
        <authorList>
            <consortium name="Lawrence Berkeley National Laboratory"/>
            <person name="Van ingen-buijs V.A."/>
            <person name="Van westerhoven A.C."/>
            <person name="Haridas S."/>
            <person name="Skiadas P."/>
            <person name="Martin F."/>
            <person name="Groenewald J.Z."/>
            <person name="Crous P.W."/>
            <person name="Seidl M.F."/>
        </authorList>
    </citation>
    <scope>NUCLEOTIDE SEQUENCE [LARGE SCALE GENOMIC DNA]</scope>
    <source>
        <strain evidence="2 3">CPC 17464</strain>
    </source>
</reference>
<organism evidence="2 3">
    <name type="scientific">Phyllosticta citribraziliensis</name>
    <dbReference type="NCBI Taxonomy" id="989973"/>
    <lineage>
        <taxon>Eukaryota</taxon>
        <taxon>Fungi</taxon>
        <taxon>Dikarya</taxon>
        <taxon>Ascomycota</taxon>
        <taxon>Pezizomycotina</taxon>
        <taxon>Dothideomycetes</taxon>
        <taxon>Dothideomycetes incertae sedis</taxon>
        <taxon>Botryosphaeriales</taxon>
        <taxon>Phyllostictaceae</taxon>
        <taxon>Phyllosticta</taxon>
    </lineage>
</organism>
<proteinExistence type="predicted"/>
<evidence type="ECO:0000256" key="1">
    <source>
        <dbReference type="SAM" id="Phobius"/>
    </source>
</evidence>
<keyword evidence="1" id="KW-0472">Membrane</keyword>
<dbReference type="GeneID" id="92037161"/>
<dbReference type="Proteomes" id="UP001360953">
    <property type="component" value="Unassembled WGS sequence"/>
</dbReference>
<dbReference type="RefSeq" id="XP_066651761.1">
    <property type="nucleotide sequence ID" value="XM_066804255.1"/>
</dbReference>
<feature type="transmembrane region" description="Helical" evidence="1">
    <location>
        <begin position="110"/>
        <end position="133"/>
    </location>
</feature>
<comment type="caution">
    <text evidence="2">The sequence shown here is derived from an EMBL/GenBank/DDBJ whole genome shotgun (WGS) entry which is preliminary data.</text>
</comment>
<accession>A0ABR1LA31</accession>
<protein>
    <recommendedName>
        <fullName evidence="4">Transmembrane protein</fullName>
    </recommendedName>
</protein>
<keyword evidence="1" id="KW-0812">Transmembrane</keyword>
<evidence type="ECO:0000313" key="3">
    <source>
        <dbReference type="Proteomes" id="UP001360953"/>
    </source>
</evidence>
<evidence type="ECO:0000313" key="2">
    <source>
        <dbReference type="EMBL" id="KAK7532093.1"/>
    </source>
</evidence>
<gene>
    <name evidence="2" type="ORF">J3D65DRAFT_92521</name>
</gene>
<evidence type="ECO:0008006" key="4">
    <source>
        <dbReference type="Google" id="ProtNLM"/>
    </source>
</evidence>